<dbReference type="PANTHER" id="PTHR10984:SF81">
    <property type="entry name" value="ER-DERIVED VESICLES PROTEIN ERV41"/>
    <property type="match status" value="1"/>
</dbReference>
<accession>A0A8H3GRT7</accession>
<gene>
    <name evidence="8" type="ORF">RDB_LOCUS77467</name>
</gene>
<evidence type="ECO:0000256" key="3">
    <source>
        <dbReference type="ARBA" id="ARBA00022692"/>
    </source>
</evidence>
<proteinExistence type="inferred from homology"/>
<dbReference type="InterPro" id="IPR006094">
    <property type="entry name" value="Oxid_FAD_bind_N"/>
</dbReference>
<name>A0A8H3GRT7_9AGAM</name>
<dbReference type="OrthoDB" id="5541786at2759"/>
<comment type="subcellular location">
    <subcellularLocation>
        <location evidence="1">Membrane</location>
    </subcellularLocation>
</comment>
<evidence type="ECO:0000259" key="7">
    <source>
        <dbReference type="PROSITE" id="PS51387"/>
    </source>
</evidence>
<evidence type="ECO:0000256" key="4">
    <source>
        <dbReference type="ARBA" id="ARBA00022989"/>
    </source>
</evidence>
<dbReference type="Pfam" id="PF07970">
    <property type="entry name" value="COPIIcoated_ERV"/>
    <property type="match status" value="1"/>
</dbReference>
<dbReference type="Gene3D" id="3.30.465.10">
    <property type="match status" value="2"/>
</dbReference>
<comment type="similarity">
    <text evidence="2">Belongs to the oxygen-dependent FAD-linked oxidoreductase family.</text>
</comment>
<keyword evidence="4" id="KW-1133">Transmembrane helix</keyword>
<dbReference type="Pfam" id="PF13850">
    <property type="entry name" value="ERGIC_N"/>
    <property type="match status" value="1"/>
</dbReference>
<feature type="compositionally biased region" description="Low complexity" evidence="6">
    <location>
        <begin position="926"/>
        <end position="940"/>
    </location>
</feature>
<feature type="domain" description="FAD-binding PCMH-type" evidence="7">
    <location>
        <begin position="23"/>
        <end position="206"/>
    </location>
</feature>
<evidence type="ECO:0000256" key="6">
    <source>
        <dbReference type="SAM" id="MobiDB-lite"/>
    </source>
</evidence>
<dbReference type="Gene3D" id="3.40.462.20">
    <property type="match status" value="1"/>
</dbReference>
<dbReference type="GO" id="GO:0000139">
    <property type="term" value="C:Golgi membrane"/>
    <property type="evidence" value="ECO:0007669"/>
    <property type="project" value="TreeGrafter"/>
</dbReference>
<dbReference type="PANTHER" id="PTHR10984">
    <property type="entry name" value="ENDOPLASMIC RETICULUM-GOLGI INTERMEDIATE COMPARTMENT PROTEIN"/>
    <property type="match status" value="1"/>
</dbReference>
<dbReference type="Pfam" id="PF01565">
    <property type="entry name" value="FAD_binding_4"/>
    <property type="match status" value="1"/>
</dbReference>
<dbReference type="GO" id="GO:0030134">
    <property type="term" value="C:COPII-coated ER to Golgi transport vesicle"/>
    <property type="evidence" value="ECO:0007669"/>
    <property type="project" value="TreeGrafter"/>
</dbReference>
<dbReference type="InterPro" id="IPR036318">
    <property type="entry name" value="FAD-bd_PCMH-like_sf"/>
</dbReference>
<organism evidence="8 9">
    <name type="scientific">Rhizoctonia solani</name>
    <dbReference type="NCBI Taxonomy" id="456999"/>
    <lineage>
        <taxon>Eukaryota</taxon>
        <taxon>Fungi</taxon>
        <taxon>Dikarya</taxon>
        <taxon>Basidiomycota</taxon>
        <taxon>Agaricomycotina</taxon>
        <taxon>Agaricomycetes</taxon>
        <taxon>Cantharellales</taxon>
        <taxon>Ceratobasidiaceae</taxon>
        <taxon>Rhizoctonia</taxon>
    </lineage>
</organism>
<dbReference type="AlphaFoldDB" id="A0A8H3GRT7"/>
<dbReference type="GO" id="GO:0005789">
    <property type="term" value="C:endoplasmic reticulum membrane"/>
    <property type="evidence" value="ECO:0007669"/>
    <property type="project" value="TreeGrafter"/>
</dbReference>
<sequence>MQALQWDSPGCEIDAPRDVPCPQGLVPTYAVAAENAEDVSKAVKFAQKHNLKLVIKNTGHDYLGRSSGAGAFSIWTHKLGGMDFTDSFVAEGCSNDQGIPAVTVGAANQWYDVYKAADEHNVTVVGGAARSVGAAGGWLQGGGHSPLSVKYGMGVDNVLQFQVVTASGKIVVANKCQNKDLFWAMRGGGGGTWGIALKVTYKTHPPIGMAALGFQINATDLQSATELAALTVKSIPSLADAGIRGYIIWAPPFSCFGIIFQPGGSDVQVVNKTIQSAWDWAAQRPGTQTASFGTVHPTFFSYMSTYIGDIAIATNIWMGSRLVPRKALENKSDQLSQFSILRDSPFIGSAALIVGGGAVNDPDPDSTGLNPAWRKDAIVSWSISGTWPNSIPDETIMQIKANVTRLTQELGEVVDLDHASYFNEADPAEPKWKQAFFGSHYSRLLKIKQEVDPKGCRPASLLTKSTTMSSSIMDNMEPPTGVRQFDAFPKVRPNYKARTTGGGLMTVLVAIISFLLILNDLGDYLWGWREYEFTVDNNLATIMYVNVDLVVNMPCHFLSVDLRDAAGDRLFLTDEHGGFRRDGTFFDAGQAHALQPTYNHTPDAGACRVYGTVAVKKVTANLHITTLGHGYRSNEHTDHTMMNLTHVISEFSFGPFIPDISQPLDYSFEVTHEHFTAFQYFITVVPTTYQVPGQDPLHTNQYSVTHYTRNIEHGRGTPGIFFKFDIDPLAIAISQKTTSFREFLVRVIGVVGGVWVCAGWTVKVGSKAAKAVTGEEDEGIAEVQKSSRKSRWAGGEIRRVNMSGHESPATPIYPGTPMFGPAPGSPMPLTPGSRPPPSRASTAGFNIPPPSANHSMHRFPSSPLPGQSPIGFPRSPAPPTPYRQDSFPLSARQDSFPLPHSARQDSFPSPGLAPPPQRPRPESFHGGSSPLSGGSPLSPNGGPPRGRATSWLNPSNGSLGVDENKKLA</sequence>
<dbReference type="PROSITE" id="PS51387">
    <property type="entry name" value="FAD_PCMH"/>
    <property type="match status" value="1"/>
</dbReference>
<dbReference type="EMBL" id="CAJMWV010002417">
    <property type="protein sequence ID" value="CAE6462154.1"/>
    <property type="molecule type" value="Genomic_DNA"/>
</dbReference>
<keyword evidence="3" id="KW-0812">Transmembrane</keyword>
<protein>
    <recommendedName>
        <fullName evidence="7">FAD-binding PCMH-type domain-containing protein</fullName>
    </recommendedName>
</protein>
<feature type="region of interest" description="Disordered" evidence="6">
    <location>
        <begin position="782"/>
        <end position="968"/>
    </location>
</feature>
<dbReference type="Proteomes" id="UP000663831">
    <property type="component" value="Unassembled WGS sequence"/>
</dbReference>
<evidence type="ECO:0000313" key="9">
    <source>
        <dbReference type="Proteomes" id="UP000663831"/>
    </source>
</evidence>
<dbReference type="GO" id="GO:0016491">
    <property type="term" value="F:oxidoreductase activity"/>
    <property type="evidence" value="ECO:0007669"/>
    <property type="project" value="InterPro"/>
</dbReference>
<evidence type="ECO:0000256" key="2">
    <source>
        <dbReference type="ARBA" id="ARBA00005466"/>
    </source>
</evidence>
<dbReference type="InterPro" id="IPR016169">
    <property type="entry name" value="FAD-bd_PCMH_sub2"/>
</dbReference>
<evidence type="ECO:0000256" key="1">
    <source>
        <dbReference type="ARBA" id="ARBA00004370"/>
    </source>
</evidence>
<dbReference type="InterPro" id="IPR012936">
    <property type="entry name" value="Erv_C"/>
</dbReference>
<evidence type="ECO:0000256" key="5">
    <source>
        <dbReference type="ARBA" id="ARBA00023136"/>
    </source>
</evidence>
<reference evidence="8" key="1">
    <citation type="submission" date="2021-01" db="EMBL/GenBank/DDBJ databases">
        <authorList>
            <person name="Kaushik A."/>
        </authorList>
    </citation>
    <scope>NUCLEOTIDE SEQUENCE</scope>
    <source>
        <strain evidence="8">AG3-1AP</strain>
    </source>
</reference>
<comment type="caution">
    <text evidence="8">The sequence shown here is derived from an EMBL/GenBank/DDBJ whole genome shotgun (WGS) entry which is preliminary data.</text>
</comment>
<dbReference type="Pfam" id="PF08031">
    <property type="entry name" value="BBE"/>
    <property type="match status" value="1"/>
</dbReference>
<dbReference type="InterPro" id="IPR045888">
    <property type="entry name" value="Erv"/>
</dbReference>
<dbReference type="GO" id="GO:0006888">
    <property type="term" value="P:endoplasmic reticulum to Golgi vesicle-mediated transport"/>
    <property type="evidence" value="ECO:0007669"/>
    <property type="project" value="TreeGrafter"/>
</dbReference>
<dbReference type="InterPro" id="IPR039542">
    <property type="entry name" value="Erv_N"/>
</dbReference>
<keyword evidence="5" id="KW-0472">Membrane</keyword>
<evidence type="ECO:0000313" key="8">
    <source>
        <dbReference type="EMBL" id="CAE6462154.1"/>
    </source>
</evidence>
<dbReference type="GO" id="GO:0071949">
    <property type="term" value="F:FAD binding"/>
    <property type="evidence" value="ECO:0007669"/>
    <property type="project" value="InterPro"/>
</dbReference>
<feature type="compositionally biased region" description="Pro residues" evidence="6">
    <location>
        <begin position="823"/>
        <end position="838"/>
    </location>
</feature>
<dbReference type="GO" id="GO:0006890">
    <property type="term" value="P:retrograde vesicle-mediated transport, Golgi to endoplasmic reticulum"/>
    <property type="evidence" value="ECO:0007669"/>
    <property type="project" value="TreeGrafter"/>
</dbReference>
<dbReference type="InterPro" id="IPR012951">
    <property type="entry name" value="BBE"/>
</dbReference>
<dbReference type="SUPFAM" id="SSF56176">
    <property type="entry name" value="FAD-binding/transporter-associated domain-like"/>
    <property type="match status" value="1"/>
</dbReference>
<dbReference type="InterPro" id="IPR016166">
    <property type="entry name" value="FAD-bd_PCMH"/>
</dbReference>